<dbReference type="SUPFAM" id="SSF55785">
    <property type="entry name" value="PYP-like sensor domain (PAS domain)"/>
    <property type="match status" value="2"/>
</dbReference>
<feature type="domain" description="PAC" evidence="11">
    <location>
        <begin position="524"/>
        <end position="577"/>
    </location>
</feature>
<dbReference type="SMART" id="SM00091">
    <property type="entry name" value="PAS"/>
    <property type="match status" value="2"/>
</dbReference>
<dbReference type="GO" id="GO:0046983">
    <property type="term" value="F:protein dimerization activity"/>
    <property type="evidence" value="ECO:0007669"/>
    <property type="project" value="InterPro"/>
</dbReference>
<keyword evidence="6" id="KW-0418">Kinase</keyword>
<dbReference type="GO" id="GO:0016020">
    <property type="term" value="C:membrane"/>
    <property type="evidence" value="ECO:0007669"/>
    <property type="project" value="InterPro"/>
</dbReference>
<evidence type="ECO:0000256" key="2">
    <source>
        <dbReference type="ARBA" id="ARBA00012438"/>
    </source>
</evidence>
<keyword evidence="5" id="KW-0547">Nucleotide-binding</keyword>
<accession>A0A2N3I533</accession>
<dbReference type="SMART" id="SM00086">
    <property type="entry name" value="PAC"/>
    <property type="match status" value="2"/>
</dbReference>
<keyword evidence="13" id="KW-1185">Reference proteome</keyword>
<dbReference type="InterPro" id="IPR013655">
    <property type="entry name" value="PAS_fold_3"/>
</dbReference>
<dbReference type="EC" id="2.7.13.3" evidence="2"/>
<dbReference type="InterPro" id="IPR000014">
    <property type="entry name" value="PAS"/>
</dbReference>
<dbReference type="PROSITE" id="PS50113">
    <property type="entry name" value="PAC"/>
    <property type="match status" value="2"/>
</dbReference>
<evidence type="ECO:0000256" key="7">
    <source>
        <dbReference type="ARBA" id="ARBA00022840"/>
    </source>
</evidence>
<keyword evidence="4" id="KW-0808">Transferase</keyword>
<evidence type="ECO:0000313" key="12">
    <source>
        <dbReference type="EMBL" id="PKQ65401.1"/>
    </source>
</evidence>
<sequence length="915" mass="105392">MMEKYKLNMSNRSNLRWKTLLLIFFVFLFAFQTSARKQRVLVLHSYHQGLNWTDNVSAGIQSVLGREDDVELMFEYMDTKRNSNPEYLKEFANLYGLKHLKNKFDAIIVSDNNALDFVRDYYTDFFKNAPIIFCSINQFSDQLVKGIEHISGVTEEIDSRKTIEVALRLHPKATKLVVINDNQTQSAILNRNNIKSFWPDLHTDVELVFLENLLIDELVDQVKHLDPNSIIYLLNFSRDKEGNFISYQENIEIIREATKLPIYSSWEFYFNEGIVGGMLTSGYKEGELAAKIALQVLNGKEINKIPIVQSGYNNFKFDFEQMKRFGILPKQLPKGSIISNQPPPIVPQYQTSLFVIIIFGLIIAIILRYSKLKREQNEKKLIQENEELDRRVADRTKEVVFANEKLELQTEQIIKQNQELEDHRHNLLELVKVRTENLEEANLELKSSRDRLLRMLDANSDGVWEHNFANDQTYISKIIWDKLGYKSVTISNTKDLLCKIIHPEDLIIIKQKHRQNKLGYSALFIVEFRIFTNTKDWMWFKAKGQILDYDQNGKPLNIVGTLINITQRKEAEETIKSEERKLRVSEKRWRSLIEQASDGILIYNTDGHILDANSAACNWLGYSADEILTLNYSEIDSMHSSSELHTYWRKLNASYPSLSFESVQKRKDGSSFPVEIHLSLIELEDSKLILSLINDISERQKTERKILNAVINTEESERKRFATDLHDSIGPLLSSINLYLSSINKFESEAEKKNIIKASVEAVNEALVSIKEISNNLSPHILNDFGLEKAIRSFTNKINLSQAISISFYAENMNERINHQVEVVIFRVVSELINNTIKHAKATNIEINLSREENLVSLIYIDDGIGFDAKEINAGTSAGMGLYNVFSRIKSLNGSHKIKSHPKRGGMMAVVEINL</sequence>
<dbReference type="Gene3D" id="3.30.565.10">
    <property type="entry name" value="Histidine kinase-like ATPase, C-terminal domain"/>
    <property type="match status" value="1"/>
</dbReference>
<feature type="domain" description="PAC" evidence="11">
    <location>
        <begin position="658"/>
        <end position="708"/>
    </location>
</feature>
<feature type="domain" description="PAS" evidence="10">
    <location>
        <begin position="585"/>
        <end position="628"/>
    </location>
</feature>
<dbReference type="InterPro" id="IPR003594">
    <property type="entry name" value="HATPase_dom"/>
</dbReference>
<dbReference type="InterPro" id="IPR011712">
    <property type="entry name" value="Sig_transdc_His_kin_sub3_dim/P"/>
</dbReference>
<dbReference type="InterPro" id="IPR007487">
    <property type="entry name" value="ABC_transpt-TYRBP-like"/>
</dbReference>
<dbReference type="Gene3D" id="1.20.5.1930">
    <property type="match status" value="1"/>
</dbReference>
<dbReference type="SMART" id="SM00387">
    <property type="entry name" value="HATPase_c"/>
    <property type="match status" value="1"/>
</dbReference>
<evidence type="ECO:0000256" key="9">
    <source>
        <dbReference type="SAM" id="Coils"/>
    </source>
</evidence>
<evidence type="ECO:0000256" key="3">
    <source>
        <dbReference type="ARBA" id="ARBA00022553"/>
    </source>
</evidence>
<evidence type="ECO:0000259" key="10">
    <source>
        <dbReference type="PROSITE" id="PS50112"/>
    </source>
</evidence>
<dbReference type="Pfam" id="PF08447">
    <property type="entry name" value="PAS_3"/>
    <property type="match status" value="1"/>
</dbReference>
<dbReference type="GO" id="GO:0005524">
    <property type="term" value="F:ATP binding"/>
    <property type="evidence" value="ECO:0007669"/>
    <property type="project" value="UniProtKB-KW"/>
</dbReference>
<dbReference type="Pfam" id="PF02518">
    <property type="entry name" value="HATPase_c"/>
    <property type="match status" value="1"/>
</dbReference>
<dbReference type="Pfam" id="PF07730">
    <property type="entry name" value="HisKA_3"/>
    <property type="match status" value="1"/>
</dbReference>
<keyword evidence="8" id="KW-0902">Two-component regulatory system</keyword>
<dbReference type="InterPro" id="IPR035965">
    <property type="entry name" value="PAS-like_dom_sf"/>
</dbReference>
<feature type="coiled-coil region" evidence="9">
    <location>
        <begin position="378"/>
        <end position="458"/>
    </location>
</feature>
<proteinExistence type="predicted"/>
<dbReference type="PANTHER" id="PTHR24421">
    <property type="entry name" value="NITRATE/NITRITE SENSOR PROTEIN NARX-RELATED"/>
    <property type="match status" value="1"/>
</dbReference>
<dbReference type="InterPro" id="IPR001610">
    <property type="entry name" value="PAC"/>
</dbReference>
<dbReference type="Pfam" id="PF13426">
    <property type="entry name" value="PAS_9"/>
    <property type="match status" value="1"/>
</dbReference>
<organism evidence="12 13">
    <name type="scientific">Labilibaculum manganireducens</name>
    <dbReference type="NCBI Taxonomy" id="1940525"/>
    <lineage>
        <taxon>Bacteria</taxon>
        <taxon>Pseudomonadati</taxon>
        <taxon>Bacteroidota</taxon>
        <taxon>Bacteroidia</taxon>
        <taxon>Marinilabiliales</taxon>
        <taxon>Marinifilaceae</taxon>
        <taxon>Labilibaculum</taxon>
    </lineage>
</organism>
<dbReference type="AlphaFoldDB" id="A0A2N3I533"/>
<evidence type="ECO:0000256" key="8">
    <source>
        <dbReference type="ARBA" id="ARBA00023012"/>
    </source>
</evidence>
<reference evidence="12 13" key="1">
    <citation type="journal article" date="2017" name="Front. Microbiol.">
        <title>Labilibaculum manganireducens gen. nov., sp. nov. and Labilibaculum filiforme sp. nov., Novel Bacteroidetes Isolated from Subsurface Sediments of the Baltic Sea.</title>
        <authorList>
            <person name="Vandieken V."/>
            <person name="Marshall I.P."/>
            <person name="Niemann H."/>
            <person name="Engelen B."/>
            <person name="Cypionka H."/>
        </authorList>
    </citation>
    <scope>NUCLEOTIDE SEQUENCE [LARGE SCALE GENOMIC DNA]</scope>
    <source>
        <strain evidence="12 13">59.10-2M</strain>
    </source>
</reference>
<dbReference type="InterPro" id="IPR000700">
    <property type="entry name" value="PAS-assoc_C"/>
</dbReference>
<evidence type="ECO:0000256" key="6">
    <source>
        <dbReference type="ARBA" id="ARBA00022777"/>
    </source>
</evidence>
<dbReference type="PANTHER" id="PTHR24421:SF10">
    <property type="entry name" value="NITRATE_NITRITE SENSOR PROTEIN NARQ"/>
    <property type="match status" value="1"/>
</dbReference>
<dbReference type="CDD" id="cd00130">
    <property type="entry name" value="PAS"/>
    <property type="match status" value="1"/>
</dbReference>
<comment type="caution">
    <text evidence="12">The sequence shown here is derived from an EMBL/GenBank/DDBJ whole genome shotgun (WGS) entry which is preliminary data.</text>
</comment>
<evidence type="ECO:0000259" key="11">
    <source>
        <dbReference type="PROSITE" id="PS50113"/>
    </source>
</evidence>
<dbReference type="PROSITE" id="PS50112">
    <property type="entry name" value="PAS"/>
    <property type="match status" value="1"/>
</dbReference>
<name>A0A2N3I533_9BACT</name>
<comment type="catalytic activity">
    <reaction evidence="1">
        <text>ATP + protein L-histidine = ADP + protein N-phospho-L-histidine.</text>
        <dbReference type="EC" id="2.7.13.3"/>
    </reaction>
</comment>
<dbReference type="EMBL" id="MVDE01000019">
    <property type="protein sequence ID" value="PKQ65401.1"/>
    <property type="molecule type" value="Genomic_DNA"/>
</dbReference>
<keyword evidence="9" id="KW-0175">Coiled coil</keyword>
<dbReference type="Gene3D" id="3.40.50.2300">
    <property type="match status" value="2"/>
</dbReference>
<dbReference type="Pfam" id="PF04392">
    <property type="entry name" value="ABC_sub_bind"/>
    <property type="match status" value="1"/>
</dbReference>
<dbReference type="Gene3D" id="3.30.450.20">
    <property type="entry name" value="PAS domain"/>
    <property type="match status" value="2"/>
</dbReference>
<keyword evidence="7" id="KW-0067">ATP-binding</keyword>
<keyword evidence="3" id="KW-0597">Phosphoprotein</keyword>
<evidence type="ECO:0000256" key="4">
    <source>
        <dbReference type="ARBA" id="ARBA00022679"/>
    </source>
</evidence>
<dbReference type="GO" id="GO:0000155">
    <property type="term" value="F:phosphorelay sensor kinase activity"/>
    <property type="evidence" value="ECO:0007669"/>
    <property type="project" value="InterPro"/>
</dbReference>
<evidence type="ECO:0000256" key="5">
    <source>
        <dbReference type="ARBA" id="ARBA00022741"/>
    </source>
</evidence>
<protein>
    <recommendedName>
        <fullName evidence="2">histidine kinase</fullName>
        <ecNumber evidence="2">2.7.13.3</ecNumber>
    </recommendedName>
</protein>
<dbReference type="NCBIfam" id="TIGR00229">
    <property type="entry name" value="sensory_box"/>
    <property type="match status" value="1"/>
</dbReference>
<dbReference type="InterPro" id="IPR036890">
    <property type="entry name" value="HATPase_C_sf"/>
</dbReference>
<dbReference type="Proteomes" id="UP000233618">
    <property type="component" value="Unassembled WGS sequence"/>
</dbReference>
<gene>
    <name evidence="12" type="ORF">BZG01_13175</name>
</gene>
<evidence type="ECO:0000256" key="1">
    <source>
        <dbReference type="ARBA" id="ARBA00000085"/>
    </source>
</evidence>
<evidence type="ECO:0000313" key="13">
    <source>
        <dbReference type="Proteomes" id="UP000233618"/>
    </source>
</evidence>
<dbReference type="SUPFAM" id="SSF55874">
    <property type="entry name" value="ATPase domain of HSP90 chaperone/DNA topoisomerase II/histidine kinase"/>
    <property type="match status" value="1"/>
</dbReference>
<dbReference type="InterPro" id="IPR050482">
    <property type="entry name" value="Sensor_HK_TwoCompSys"/>
</dbReference>
<dbReference type="CDD" id="cd16917">
    <property type="entry name" value="HATPase_UhpB-NarQ-NarX-like"/>
    <property type="match status" value="1"/>
</dbReference>